<organism evidence="2 3">
    <name type="scientific">Coemansia guatemalensis</name>
    <dbReference type="NCBI Taxonomy" id="2761395"/>
    <lineage>
        <taxon>Eukaryota</taxon>
        <taxon>Fungi</taxon>
        <taxon>Fungi incertae sedis</taxon>
        <taxon>Zoopagomycota</taxon>
        <taxon>Kickxellomycotina</taxon>
        <taxon>Kickxellomycetes</taxon>
        <taxon>Kickxellales</taxon>
        <taxon>Kickxellaceae</taxon>
        <taxon>Coemansia</taxon>
    </lineage>
</organism>
<gene>
    <name evidence="2" type="ORF">H4R20_006221</name>
</gene>
<dbReference type="Proteomes" id="UP001140094">
    <property type="component" value="Unassembled WGS sequence"/>
</dbReference>
<sequence>MNKPTGMAARFGRWLPAESRTKASPGKSRPSNATRLRPSSRQSSRSTNVSDDGLSPAFSGTPWNSSAPYYNRSTSRPSAEHYLYNSTTGRPSARPDRALLLSPSSPGRASNPWADGSTNARSPMRRHALSESSVQASADSQGASTNDKTALLS</sequence>
<evidence type="ECO:0000313" key="3">
    <source>
        <dbReference type="Proteomes" id="UP001140094"/>
    </source>
</evidence>
<accession>A0A9W8LRE1</accession>
<dbReference type="AlphaFoldDB" id="A0A9W8LRE1"/>
<reference evidence="2" key="1">
    <citation type="submission" date="2022-07" db="EMBL/GenBank/DDBJ databases">
        <title>Phylogenomic reconstructions and comparative analyses of Kickxellomycotina fungi.</title>
        <authorList>
            <person name="Reynolds N.K."/>
            <person name="Stajich J.E."/>
            <person name="Barry K."/>
            <person name="Grigoriev I.V."/>
            <person name="Crous P."/>
            <person name="Smith M.E."/>
        </authorList>
    </citation>
    <scope>NUCLEOTIDE SEQUENCE</scope>
    <source>
        <strain evidence="2">NRRL 1565</strain>
    </source>
</reference>
<keyword evidence="3" id="KW-1185">Reference proteome</keyword>
<feature type="compositionally biased region" description="Polar residues" evidence="1">
    <location>
        <begin position="61"/>
        <end position="77"/>
    </location>
</feature>
<evidence type="ECO:0000256" key="1">
    <source>
        <dbReference type="SAM" id="MobiDB-lite"/>
    </source>
</evidence>
<name>A0A9W8LRE1_9FUNG</name>
<feature type="compositionally biased region" description="Polar residues" evidence="1">
    <location>
        <begin position="130"/>
        <end position="153"/>
    </location>
</feature>
<feature type="region of interest" description="Disordered" evidence="1">
    <location>
        <begin position="1"/>
        <end position="153"/>
    </location>
</feature>
<comment type="caution">
    <text evidence="2">The sequence shown here is derived from an EMBL/GenBank/DDBJ whole genome shotgun (WGS) entry which is preliminary data.</text>
</comment>
<protein>
    <submittedName>
        <fullName evidence="2">Uncharacterized protein</fullName>
    </submittedName>
</protein>
<dbReference type="EMBL" id="JANBUO010002531">
    <property type="protein sequence ID" value="KAJ2794449.1"/>
    <property type="molecule type" value="Genomic_DNA"/>
</dbReference>
<proteinExistence type="predicted"/>
<evidence type="ECO:0000313" key="2">
    <source>
        <dbReference type="EMBL" id="KAJ2794449.1"/>
    </source>
</evidence>
<feature type="compositionally biased region" description="Low complexity" evidence="1">
    <location>
        <begin position="35"/>
        <end position="46"/>
    </location>
</feature>